<accession>A0A553QJU4</accession>
<feature type="compositionally biased region" description="Low complexity" evidence="1">
    <location>
        <begin position="9"/>
        <end position="23"/>
    </location>
</feature>
<organism evidence="2 3">
    <name type="scientific">Danionella cerebrum</name>
    <dbReference type="NCBI Taxonomy" id="2873325"/>
    <lineage>
        <taxon>Eukaryota</taxon>
        <taxon>Metazoa</taxon>
        <taxon>Chordata</taxon>
        <taxon>Craniata</taxon>
        <taxon>Vertebrata</taxon>
        <taxon>Euteleostomi</taxon>
        <taxon>Actinopterygii</taxon>
        <taxon>Neopterygii</taxon>
        <taxon>Teleostei</taxon>
        <taxon>Ostariophysi</taxon>
        <taxon>Cypriniformes</taxon>
        <taxon>Danionidae</taxon>
        <taxon>Danioninae</taxon>
        <taxon>Danionella</taxon>
    </lineage>
</organism>
<evidence type="ECO:0000256" key="1">
    <source>
        <dbReference type="SAM" id="MobiDB-lite"/>
    </source>
</evidence>
<feature type="region of interest" description="Disordered" evidence="1">
    <location>
        <begin position="1"/>
        <end position="23"/>
    </location>
</feature>
<protein>
    <submittedName>
        <fullName evidence="2">Uncharacterized protein</fullName>
    </submittedName>
</protein>
<dbReference type="PANTHER" id="PTHR35088">
    <property type="entry name" value="COILED-COIL DOMAIN-CONTAINING PROTEIN 178"/>
    <property type="match status" value="1"/>
</dbReference>
<dbReference type="OrthoDB" id="10010556at2759"/>
<dbReference type="InterPro" id="IPR038826">
    <property type="entry name" value="CCDC178"/>
</dbReference>
<sequence length="108" mass="12180">MPDAKVLKFPSSEGPIISEEEPSSFYSSRRRSCALVNTPAPCVNKAVFHIRSLQSKLEQWSQQTDNAQHETAHENSHRSIWKCDSKCKNTEGQTDLCVEGMELSIQDL</sequence>
<dbReference type="PANTHER" id="PTHR35088:SF1">
    <property type="entry name" value="COILED-COIL DOMAIN-CONTAINING PROTEIN 178"/>
    <property type="match status" value="1"/>
</dbReference>
<evidence type="ECO:0000313" key="3">
    <source>
        <dbReference type="Proteomes" id="UP000316079"/>
    </source>
</evidence>
<keyword evidence="3" id="KW-1185">Reference proteome</keyword>
<dbReference type="AlphaFoldDB" id="A0A553QJU4"/>
<proteinExistence type="predicted"/>
<dbReference type="EMBL" id="SRMA01025870">
    <property type="protein sequence ID" value="TRY90220.1"/>
    <property type="molecule type" value="Genomic_DNA"/>
</dbReference>
<evidence type="ECO:0000313" key="2">
    <source>
        <dbReference type="EMBL" id="TRY90220.1"/>
    </source>
</evidence>
<gene>
    <name evidence="2" type="ORF">DNTS_005826</name>
</gene>
<reference evidence="2 3" key="1">
    <citation type="journal article" date="2019" name="Sci. Data">
        <title>Hybrid genome assembly and annotation of Danionella translucida.</title>
        <authorList>
            <person name="Kadobianskyi M."/>
            <person name="Schulze L."/>
            <person name="Schuelke M."/>
            <person name="Judkewitz B."/>
        </authorList>
    </citation>
    <scope>NUCLEOTIDE SEQUENCE [LARGE SCALE GENOMIC DNA]</scope>
    <source>
        <strain evidence="2 3">Bolton</strain>
    </source>
</reference>
<comment type="caution">
    <text evidence="2">The sequence shown here is derived from an EMBL/GenBank/DDBJ whole genome shotgun (WGS) entry which is preliminary data.</text>
</comment>
<name>A0A553QJU4_9TELE</name>
<dbReference type="Proteomes" id="UP000316079">
    <property type="component" value="Unassembled WGS sequence"/>
</dbReference>